<dbReference type="Gene3D" id="3.30.860.10">
    <property type="entry name" value="30s Ribosomal Protein S19, Chain A"/>
    <property type="match status" value="1"/>
</dbReference>
<evidence type="ECO:0000256" key="6">
    <source>
        <dbReference type="HAMAP-Rule" id="MF_00531"/>
    </source>
</evidence>
<keyword evidence="3 6" id="KW-0689">Ribosomal protein</keyword>
<evidence type="ECO:0000256" key="1">
    <source>
        <dbReference type="ARBA" id="ARBA00003239"/>
    </source>
</evidence>
<dbReference type="AlphaFoldDB" id="A0A1B1TBP0"/>
<dbReference type="GO" id="GO:0022627">
    <property type="term" value="C:cytosolic small ribosomal subunit"/>
    <property type="evidence" value="ECO:0007669"/>
    <property type="project" value="UniProtKB-UniRule"/>
</dbReference>
<dbReference type="PANTHER" id="PTHR11880">
    <property type="entry name" value="RIBOSOMAL PROTEIN S19P FAMILY MEMBER"/>
    <property type="match status" value="1"/>
</dbReference>
<dbReference type="GO" id="GO:0003735">
    <property type="term" value="F:structural constituent of ribosome"/>
    <property type="evidence" value="ECO:0007669"/>
    <property type="project" value="UniProtKB-UniRule"/>
</dbReference>
<dbReference type="HAMAP" id="MF_00531">
    <property type="entry name" value="Ribosomal_uS19"/>
    <property type="match status" value="1"/>
</dbReference>
<dbReference type="NCBIfam" id="TIGR01025">
    <property type="entry name" value="uS19_arch"/>
    <property type="match status" value="1"/>
</dbReference>
<evidence type="ECO:0000256" key="3">
    <source>
        <dbReference type="ARBA" id="ARBA00022980"/>
    </source>
</evidence>
<dbReference type="EMBL" id="KP211849">
    <property type="protein sequence ID" value="ANV79702.1"/>
    <property type="molecule type" value="Genomic_DNA"/>
</dbReference>
<comment type="function">
    <text evidence="1 6">Protein S19 forms a complex with S13 that binds strongly to the 16S ribosomal RNA.</text>
</comment>
<proteinExistence type="inferred from homology"/>
<dbReference type="PANTHER" id="PTHR11880:SF2">
    <property type="entry name" value="SMALL RIBOSOMAL SUBUNIT PROTEIN US19"/>
    <property type="match status" value="1"/>
</dbReference>
<accession>A0A1B1TBP0</accession>
<dbReference type="GO" id="GO:0019843">
    <property type="term" value="F:rRNA binding"/>
    <property type="evidence" value="ECO:0007669"/>
    <property type="project" value="UniProtKB-UniRule"/>
</dbReference>
<sequence length="159" mass="18065">MFRSPKLARRQARKRRSKISERRKKEFLWRGYTLEELLNLPLYPPEDSPDSDSIATLMPSRAKRSLARGLSPECEKLLLKVRENKGQKTIRTHCRGMYVLPEMVGTTIGIHNGRMFVNVEIIPEMIGHALGEFARTRNSVTHTGPGVGATRSSQHVSLK</sequence>
<dbReference type="PROSITE" id="PS00323">
    <property type="entry name" value="RIBOSOMAL_S19"/>
    <property type="match status" value="1"/>
</dbReference>
<keyword evidence="6" id="KW-0694">RNA-binding</keyword>
<dbReference type="GO" id="GO:0006412">
    <property type="term" value="P:translation"/>
    <property type="evidence" value="ECO:0007669"/>
    <property type="project" value="UniProtKB-UniRule"/>
</dbReference>
<dbReference type="NCBIfam" id="NF003121">
    <property type="entry name" value="PRK04038.1"/>
    <property type="match status" value="1"/>
</dbReference>
<keyword evidence="6" id="KW-0699">rRNA-binding</keyword>
<dbReference type="InterPro" id="IPR023575">
    <property type="entry name" value="Ribosomal_uS19_SF"/>
</dbReference>
<reference evidence="8" key="1">
    <citation type="submission" date="2014-11" db="EMBL/GenBank/DDBJ databases">
        <authorList>
            <person name="Zhu J."/>
            <person name="Qi W."/>
            <person name="Song R."/>
        </authorList>
    </citation>
    <scope>NUCLEOTIDE SEQUENCE</scope>
</reference>
<dbReference type="InterPro" id="IPR005713">
    <property type="entry name" value="Ribosomal_uS19_euk/arc"/>
</dbReference>
<dbReference type="SUPFAM" id="SSF54570">
    <property type="entry name" value="Ribosomal protein S19"/>
    <property type="match status" value="1"/>
</dbReference>
<comment type="similarity">
    <text evidence="2 6 7">Belongs to the universal ribosomal protein uS19 family.</text>
</comment>
<name>A0A1B1TBP0_9ARCH</name>
<reference evidence="8" key="2">
    <citation type="journal article" date="2015" name="ISME J.">
        <title>A new class of marine Euryarchaeota group II from the Mediterranean deep chlorophyll maximum.</title>
        <authorList>
            <person name="Martin-Cuadrado A.B."/>
            <person name="Garcia-Heredia I."/>
            <person name="Molto A.G."/>
            <person name="Lopez-Ubeda R."/>
            <person name="Kimes N."/>
            <person name="Lopez-Garcia P."/>
            <person name="Moreira D."/>
            <person name="Rodriguez-Valera F."/>
        </authorList>
    </citation>
    <scope>NUCLEOTIDE SEQUENCE</scope>
</reference>
<evidence type="ECO:0000313" key="8">
    <source>
        <dbReference type="EMBL" id="ANV79702.1"/>
    </source>
</evidence>
<evidence type="ECO:0000256" key="2">
    <source>
        <dbReference type="ARBA" id="ARBA00007345"/>
    </source>
</evidence>
<protein>
    <recommendedName>
        <fullName evidence="5 6">Small ribosomal subunit protein uS19</fullName>
    </recommendedName>
</protein>
<evidence type="ECO:0000256" key="7">
    <source>
        <dbReference type="RuleBase" id="RU003485"/>
    </source>
</evidence>
<evidence type="ECO:0000256" key="5">
    <source>
        <dbReference type="ARBA" id="ARBA00035163"/>
    </source>
</evidence>
<dbReference type="InterPro" id="IPR020934">
    <property type="entry name" value="Ribosomal_uS19_CS"/>
</dbReference>
<gene>
    <name evidence="6" type="primary">rps19p</name>
</gene>
<dbReference type="GO" id="GO:0000028">
    <property type="term" value="P:ribosomal small subunit assembly"/>
    <property type="evidence" value="ECO:0007669"/>
    <property type="project" value="TreeGrafter"/>
</dbReference>
<dbReference type="InterPro" id="IPR002222">
    <property type="entry name" value="Ribosomal_uS19"/>
</dbReference>
<dbReference type="PIRSF" id="PIRSF002144">
    <property type="entry name" value="Ribosomal_S19"/>
    <property type="match status" value="1"/>
</dbReference>
<organism evidence="8">
    <name type="scientific">uncultured Poseidoniia archaeon</name>
    <dbReference type="NCBI Taxonomy" id="1697135"/>
    <lineage>
        <taxon>Archaea</taxon>
        <taxon>Methanobacteriati</taxon>
        <taxon>Thermoplasmatota</taxon>
        <taxon>Candidatus Poseidoniia</taxon>
        <taxon>environmental samples</taxon>
    </lineage>
</organism>
<keyword evidence="4 6" id="KW-0687">Ribonucleoprotein</keyword>
<dbReference type="Pfam" id="PF00203">
    <property type="entry name" value="Ribosomal_S19"/>
    <property type="match status" value="1"/>
</dbReference>
<dbReference type="PRINTS" id="PR00975">
    <property type="entry name" value="RIBOSOMALS19"/>
</dbReference>
<evidence type="ECO:0000256" key="4">
    <source>
        <dbReference type="ARBA" id="ARBA00023274"/>
    </source>
</evidence>